<organism evidence="2">
    <name type="scientific">Salix viminalis</name>
    <name type="common">Common osier</name>
    <name type="synonym">Basket willow</name>
    <dbReference type="NCBI Taxonomy" id="40686"/>
    <lineage>
        <taxon>Eukaryota</taxon>
        <taxon>Viridiplantae</taxon>
        <taxon>Streptophyta</taxon>
        <taxon>Embryophyta</taxon>
        <taxon>Tracheophyta</taxon>
        <taxon>Spermatophyta</taxon>
        <taxon>Magnoliopsida</taxon>
        <taxon>eudicotyledons</taxon>
        <taxon>Gunneridae</taxon>
        <taxon>Pentapetalae</taxon>
        <taxon>rosids</taxon>
        <taxon>fabids</taxon>
        <taxon>Malpighiales</taxon>
        <taxon>Salicaceae</taxon>
        <taxon>Saliceae</taxon>
        <taxon>Salix</taxon>
    </lineage>
</organism>
<dbReference type="AlphaFoldDB" id="A0A6N2NLV3"/>
<accession>A0A6N2NLV3</accession>
<dbReference type="Pfam" id="PF14214">
    <property type="entry name" value="Helitron_like_N"/>
    <property type="match status" value="1"/>
</dbReference>
<dbReference type="EMBL" id="CAADRP010002318">
    <property type="protein sequence ID" value="VFU65976.1"/>
    <property type="molecule type" value="Genomic_DNA"/>
</dbReference>
<feature type="domain" description="Helitron helicase-like" evidence="1">
    <location>
        <begin position="21"/>
        <end position="173"/>
    </location>
</feature>
<gene>
    <name evidence="2" type="ORF">SVIM_LOCUS509014</name>
</gene>
<dbReference type="PANTHER" id="PTHR10492:SF101">
    <property type="entry name" value="ATP-DEPENDENT DNA HELICASE"/>
    <property type="match status" value="1"/>
</dbReference>
<evidence type="ECO:0000313" key="2">
    <source>
        <dbReference type="EMBL" id="VFU65976.1"/>
    </source>
</evidence>
<dbReference type="InterPro" id="IPR025476">
    <property type="entry name" value="Helitron_helicase-like"/>
</dbReference>
<dbReference type="PANTHER" id="PTHR10492">
    <property type="match status" value="1"/>
</dbReference>
<name>A0A6N2NLV3_SALVM</name>
<reference evidence="2" key="1">
    <citation type="submission" date="2019-03" db="EMBL/GenBank/DDBJ databases">
        <authorList>
            <person name="Mank J."/>
            <person name="Almeida P."/>
        </authorList>
    </citation>
    <scope>NUCLEOTIDE SEQUENCE</scope>
    <source>
        <strain evidence="2">78183</strain>
    </source>
</reference>
<evidence type="ECO:0000259" key="1">
    <source>
        <dbReference type="Pfam" id="PF14214"/>
    </source>
</evidence>
<sequence length="297" mass="34705">MRAFYAYLIQKREYGEDTLIKVDAFANIEEDRLDYIRMNQNDLWYNLYHNISEVVLKGDVQGSSPGKIILPSSVTGSPRYMINNYQWQFIEHMEIPNLFITFTCNTKAKLLDMLKFIKYGVPFDKIIASNTIIKIYYLHSFNCKKIIIVFNYFVDVYAIEFQKRGLPHTRILIWLALEFKFKTSGDIDSIVSTKMPDKNIDPLCNEIVSKFMIHGPCGVARPGAQCMSGNVCAKSFPKKFRSSTTLGNNRFVYYRLHDFRDNFVLKNGIMLFNDYAVPYNKELLMHYNTHINVEICY</sequence>
<protein>
    <recommendedName>
        <fullName evidence="1">Helitron helicase-like domain-containing protein</fullName>
    </recommendedName>
</protein>
<proteinExistence type="predicted"/>